<dbReference type="EMBL" id="KN881583">
    <property type="protein sequence ID" value="KIY53841.1"/>
    <property type="molecule type" value="Genomic_DNA"/>
</dbReference>
<protein>
    <recommendedName>
        <fullName evidence="11">PIG-F-domain-containing protein</fullName>
    </recommendedName>
</protein>
<keyword evidence="5" id="KW-0256">Endoplasmic reticulum</keyword>
<evidence type="ECO:0000313" key="9">
    <source>
        <dbReference type="EMBL" id="KIY53841.1"/>
    </source>
</evidence>
<keyword evidence="10" id="KW-1185">Reference proteome</keyword>
<name>A0A0D7AR87_9AGAR</name>
<evidence type="ECO:0000256" key="8">
    <source>
        <dbReference type="SAM" id="Phobius"/>
    </source>
</evidence>
<feature type="non-terminal residue" evidence="9">
    <location>
        <position position="1"/>
    </location>
</feature>
<comment type="pathway">
    <text evidence="2">Glycolipid biosynthesis; glycosylphosphatidylinositol-anchor biosynthesis.</text>
</comment>
<feature type="transmembrane region" description="Helical" evidence="8">
    <location>
        <begin position="54"/>
        <end position="73"/>
    </location>
</feature>
<dbReference type="OrthoDB" id="17366at2759"/>
<evidence type="ECO:0000313" key="10">
    <source>
        <dbReference type="Proteomes" id="UP000054144"/>
    </source>
</evidence>
<organism evidence="9 10">
    <name type="scientific">Fistulina hepatica ATCC 64428</name>
    <dbReference type="NCBI Taxonomy" id="1128425"/>
    <lineage>
        <taxon>Eukaryota</taxon>
        <taxon>Fungi</taxon>
        <taxon>Dikarya</taxon>
        <taxon>Basidiomycota</taxon>
        <taxon>Agaricomycotina</taxon>
        <taxon>Agaricomycetes</taxon>
        <taxon>Agaricomycetidae</taxon>
        <taxon>Agaricales</taxon>
        <taxon>Fistulinaceae</taxon>
        <taxon>Fistulina</taxon>
    </lineage>
</organism>
<dbReference type="AlphaFoldDB" id="A0A0D7AR87"/>
<proteinExistence type="predicted"/>
<evidence type="ECO:0000256" key="4">
    <source>
        <dbReference type="ARBA" id="ARBA00022692"/>
    </source>
</evidence>
<gene>
    <name evidence="9" type="ORF">FISHEDRAFT_13815</name>
</gene>
<dbReference type="Pfam" id="PF06699">
    <property type="entry name" value="PIG-F"/>
    <property type="match status" value="1"/>
</dbReference>
<evidence type="ECO:0000256" key="5">
    <source>
        <dbReference type="ARBA" id="ARBA00022824"/>
    </source>
</evidence>
<feature type="non-terminal residue" evidence="9">
    <location>
        <position position="244"/>
    </location>
</feature>
<dbReference type="Proteomes" id="UP000054144">
    <property type="component" value="Unassembled WGS sequence"/>
</dbReference>
<dbReference type="GO" id="GO:0005789">
    <property type="term" value="C:endoplasmic reticulum membrane"/>
    <property type="evidence" value="ECO:0007669"/>
    <property type="project" value="UniProtKB-SubCell"/>
</dbReference>
<reference evidence="9 10" key="1">
    <citation type="journal article" date="2015" name="Fungal Genet. Biol.">
        <title>Evolution of novel wood decay mechanisms in Agaricales revealed by the genome sequences of Fistulina hepatica and Cylindrobasidium torrendii.</title>
        <authorList>
            <person name="Floudas D."/>
            <person name="Held B.W."/>
            <person name="Riley R."/>
            <person name="Nagy L.G."/>
            <person name="Koehler G."/>
            <person name="Ransdell A.S."/>
            <person name="Younus H."/>
            <person name="Chow J."/>
            <person name="Chiniquy J."/>
            <person name="Lipzen A."/>
            <person name="Tritt A."/>
            <person name="Sun H."/>
            <person name="Haridas S."/>
            <person name="LaButti K."/>
            <person name="Ohm R.A."/>
            <person name="Kues U."/>
            <person name="Blanchette R.A."/>
            <person name="Grigoriev I.V."/>
            <person name="Minto R.E."/>
            <person name="Hibbett D.S."/>
        </authorList>
    </citation>
    <scope>NUCLEOTIDE SEQUENCE [LARGE SCALE GENOMIC DNA]</scope>
    <source>
        <strain evidence="9 10">ATCC 64428</strain>
    </source>
</reference>
<dbReference type="GO" id="GO:0006506">
    <property type="term" value="P:GPI anchor biosynthetic process"/>
    <property type="evidence" value="ECO:0007669"/>
    <property type="project" value="UniProtKB-UniPathway"/>
</dbReference>
<evidence type="ECO:0000256" key="2">
    <source>
        <dbReference type="ARBA" id="ARBA00004687"/>
    </source>
</evidence>
<feature type="transmembrane region" description="Helical" evidence="8">
    <location>
        <begin position="105"/>
        <end position="128"/>
    </location>
</feature>
<feature type="transmembrane region" description="Helical" evidence="8">
    <location>
        <begin position="193"/>
        <end position="213"/>
    </location>
</feature>
<dbReference type="UniPathway" id="UPA00196"/>
<evidence type="ECO:0000256" key="6">
    <source>
        <dbReference type="ARBA" id="ARBA00022989"/>
    </source>
</evidence>
<evidence type="ECO:0000256" key="1">
    <source>
        <dbReference type="ARBA" id="ARBA00004477"/>
    </source>
</evidence>
<keyword evidence="3" id="KW-0337">GPI-anchor biosynthesis</keyword>
<dbReference type="InterPro" id="IPR009580">
    <property type="entry name" value="GPI_biosynthesis_protein_Pig-F"/>
</dbReference>
<sequence length="244" mass="27509">YATLVGLHTTLMSFVALFLPRSSFFADLIPDSIVITSQDRPQDPFLDDLTRNPTATLVALCLGLVLLQAWWAGWMRRWWMEYIVEGTDDERKLKTLELNKQKRSVLLKAWAGTFVASFPLCFIIWLFGAPVTGGYLLKTYLLSLLVSLLIILPPAYVLGVPTISSGHRNFFIRFGWIKLFVERTIRTPIERALAYPVFGAVIGCWCGAIPTALDWDRPWQAWPLTTAYGAVFGYIMASLLAVTL</sequence>
<feature type="transmembrane region" description="Helical" evidence="8">
    <location>
        <begin position="140"/>
        <end position="163"/>
    </location>
</feature>
<keyword evidence="7 8" id="KW-0472">Membrane</keyword>
<keyword evidence="4 8" id="KW-0812">Transmembrane</keyword>
<feature type="transmembrane region" description="Helical" evidence="8">
    <location>
        <begin position="219"/>
        <end position="242"/>
    </location>
</feature>
<evidence type="ECO:0008006" key="11">
    <source>
        <dbReference type="Google" id="ProtNLM"/>
    </source>
</evidence>
<evidence type="ECO:0000256" key="3">
    <source>
        <dbReference type="ARBA" id="ARBA00022502"/>
    </source>
</evidence>
<evidence type="ECO:0000256" key="7">
    <source>
        <dbReference type="ARBA" id="ARBA00023136"/>
    </source>
</evidence>
<accession>A0A0D7AR87</accession>
<keyword evidence="6 8" id="KW-1133">Transmembrane helix</keyword>
<comment type="subcellular location">
    <subcellularLocation>
        <location evidence="1">Endoplasmic reticulum membrane</location>
        <topology evidence="1">Multi-pass membrane protein</topology>
    </subcellularLocation>
</comment>